<keyword evidence="3" id="KW-0645">Protease</keyword>
<keyword evidence="11" id="KW-1185">Reference proteome</keyword>
<evidence type="ECO:0000256" key="5">
    <source>
        <dbReference type="ARBA" id="ARBA00022801"/>
    </source>
</evidence>
<evidence type="ECO:0000256" key="2">
    <source>
        <dbReference type="ARBA" id="ARBA00012759"/>
    </source>
</evidence>
<accession>A0A836BUS4</accession>
<proteinExistence type="predicted"/>
<evidence type="ECO:0000313" key="10">
    <source>
        <dbReference type="EMBL" id="KAG2488308.1"/>
    </source>
</evidence>
<evidence type="ECO:0000256" key="6">
    <source>
        <dbReference type="ARBA" id="ARBA00022807"/>
    </source>
</evidence>
<gene>
    <name evidence="10" type="ORF">HYH03_013158</name>
</gene>
<keyword evidence="5" id="KW-0378">Hydrolase</keyword>
<evidence type="ECO:0000259" key="9">
    <source>
        <dbReference type="Pfam" id="PF12359"/>
    </source>
</evidence>
<keyword evidence="6" id="KW-0788">Thiol protease</keyword>
<dbReference type="InterPro" id="IPR022099">
    <property type="entry name" value="DUF3638"/>
</dbReference>
<dbReference type="Pfam" id="PF12340">
    <property type="entry name" value="DUF3638"/>
    <property type="match status" value="1"/>
</dbReference>
<feature type="domain" description="DUF3645" evidence="9">
    <location>
        <begin position="727"/>
        <end position="758"/>
    </location>
</feature>
<protein>
    <recommendedName>
        <fullName evidence="2">ubiquitinyl hydrolase 1</fullName>
        <ecNumber evidence="2">3.4.19.12</ecNumber>
    </recommendedName>
</protein>
<evidence type="ECO:0000256" key="1">
    <source>
        <dbReference type="ARBA" id="ARBA00000707"/>
    </source>
</evidence>
<feature type="domain" description="DUF3638" evidence="8">
    <location>
        <begin position="340"/>
        <end position="567"/>
    </location>
</feature>
<name>A0A836BUS4_9CHLO</name>
<keyword evidence="4" id="KW-0833">Ubl conjugation pathway</keyword>
<evidence type="ECO:0000256" key="3">
    <source>
        <dbReference type="ARBA" id="ARBA00022670"/>
    </source>
</evidence>
<dbReference type="PANTHER" id="PTHR13367">
    <property type="entry name" value="UBIQUITIN THIOESTERASE"/>
    <property type="match status" value="1"/>
</dbReference>
<feature type="region of interest" description="Disordered" evidence="7">
    <location>
        <begin position="48"/>
        <end position="71"/>
    </location>
</feature>
<dbReference type="PANTHER" id="PTHR13367:SF33">
    <property type="entry name" value="P-LOOP CONTAINING NUCLEOSIDE TRIPHOSPHATE HYDROLASE PROTEIN"/>
    <property type="match status" value="1"/>
</dbReference>
<dbReference type="InterPro" id="IPR051346">
    <property type="entry name" value="OTU_Deubiquitinase"/>
</dbReference>
<dbReference type="GO" id="GO:0006508">
    <property type="term" value="P:proteolysis"/>
    <property type="evidence" value="ECO:0007669"/>
    <property type="project" value="UniProtKB-KW"/>
</dbReference>
<reference evidence="10" key="1">
    <citation type="journal article" date="2020" name="bioRxiv">
        <title>Comparative genomics of Chlamydomonas.</title>
        <authorList>
            <person name="Craig R.J."/>
            <person name="Hasan A.R."/>
            <person name="Ness R.W."/>
            <person name="Keightley P.D."/>
        </authorList>
    </citation>
    <scope>NUCLEOTIDE SEQUENCE</scope>
    <source>
        <strain evidence="10">CCAP 11/70</strain>
    </source>
</reference>
<dbReference type="Pfam" id="PF12359">
    <property type="entry name" value="DUF3645"/>
    <property type="match status" value="1"/>
</dbReference>
<comment type="catalytic activity">
    <reaction evidence="1">
        <text>Thiol-dependent hydrolysis of ester, thioester, amide, peptide and isopeptide bonds formed by the C-terminal Gly of ubiquitin (a 76-residue protein attached to proteins as an intracellular targeting signal).</text>
        <dbReference type="EC" id="3.4.19.12"/>
    </reaction>
</comment>
<dbReference type="EMBL" id="JAEHOE010000085">
    <property type="protein sequence ID" value="KAG2488308.1"/>
    <property type="molecule type" value="Genomic_DNA"/>
</dbReference>
<evidence type="ECO:0000256" key="7">
    <source>
        <dbReference type="SAM" id="MobiDB-lite"/>
    </source>
</evidence>
<evidence type="ECO:0000313" key="11">
    <source>
        <dbReference type="Proteomes" id="UP000612055"/>
    </source>
</evidence>
<dbReference type="GO" id="GO:0004843">
    <property type="term" value="F:cysteine-type deubiquitinase activity"/>
    <property type="evidence" value="ECO:0007669"/>
    <property type="project" value="UniProtKB-EC"/>
</dbReference>
<dbReference type="OrthoDB" id="538905at2759"/>
<dbReference type="EC" id="3.4.19.12" evidence="2"/>
<evidence type="ECO:0000259" key="8">
    <source>
        <dbReference type="Pfam" id="PF12340"/>
    </source>
</evidence>
<organism evidence="10 11">
    <name type="scientific">Edaphochlamys debaryana</name>
    <dbReference type="NCBI Taxonomy" id="47281"/>
    <lineage>
        <taxon>Eukaryota</taxon>
        <taxon>Viridiplantae</taxon>
        <taxon>Chlorophyta</taxon>
        <taxon>core chlorophytes</taxon>
        <taxon>Chlorophyceae</taxon>
        <taxon>CS clade</taxon>
        <taxon>Chlamydomonadales</taxon>
        <taxon>Chlamydomonadales incertae sedis</taxon>
        <taxon>Edaphochlamys</taxon>
    </lineage>
</organism>
<comment type="caution">
    <text evidence="10">The sequence shown here is derived from an EMBL/GenBank/DDBJ whole genome shotgun (WGS) entry which is preliminary data.</text>
</comment>
<evidence type="ECO:0000256" key="4">
    <source>
        <dbReference type="ARBA" id="ARBA00022786"/>
    </source>
</evidence>
<dbReference type="InterPro" id="IPR022105">
    <property type="entry name" value="DUF3645"/>
</dbReference>
<sequence>MTLLRQCWGTRPLAPEERQQLRSVGRLGGLLCPGLRLLAAELEASASQLSHLHPGSPSEADQPDSGSGDPLNLQDACRLYLQDAKRGGLGWTGLTLRLRLTPSEEQRLLGLRRLHLPEPTWRRLGRFTAIDLPEPFPVPGTYVADVEALLASLAQPPPPGDGSPGRPCPPYPLAPAAGAAYRTPLEKAMHEELEASWRAHHALTPPEDMVLDSPALLPVLRSKQAEVSQRRAAAEAFLLCHLSAVPPDVGPHGTAFRLLRLADCTPSSGLADLVVAASRPETLRQLNPFLSQAAEAGLREGVLTWLALCVLEDRLGRLVALAEAGQEHRVQLVEELQCRRVWDVRAHPKWLVFEAEGRLQIRPRQYALAAHLMDPAHAGAIAQLNMGEGKTRVLLPMLALHWADRSRVVRLTFLSKLLGEAHEHLHATLTASLLGRKLFALPFHRDVELTEAQVQAMLCALRHCQQNGGLLMVAREHRLSLLLKGAELRLRAGAGRDREVREAVARCCSALDELAALPYMDVLDESDEMLHHRDQLIYACGSQTPLPELAGRAGMVQAVLGALTRLAASGGLPLPEGGFVLEPPRGSSPLPGGGAGDAAATTLPPPPGSFCGLRLLAGQAQPRRRLVDALVLELLRRPPRQLLWLKQCALLERILACILNTSSSAEDYLGPNAVGDGEGQLTPDRLAQVLALRGLLGCGLLEHGLQKRHRVDYGVDRSGEQQEDAARKRTRMAVPFRAAHVPSERSEFAQPDVGLLLTHLSYYHDGLGVEELHAALTKLLEMGPSARQDEYEQGWLPLSRARIPSEHLPLLDSAAKLDPSNPSQMQLLHAYFSHNTAAVDFWLTHCVLPTETRQFPQRLSATAWHLAGRAGGSVVGFSGTNDNHRLLPLQVSKAEPSEPSLSATNGRMLHIILEHTRGFMPLPGGDELLCWQQVLDAALRLQAQGEEVRALIDCGALLAGTSNREAAEYLLSRLDRGRFKGVTYVHEDGRGGRGWVVADRRGRRLLLRCSHIPEADTFVLFDEASCRGADLKLRLGTVRLLTLGPGATKDKGMQAAGRLRQLGRGQALWLTAAPDVAAKIQSASAAAPSLDAPPGRNGAQGVLRWVMSNTVESTLAGVQSRARQGLEFAADGGVPQPADEVLALHDLYGGSKARVPVAQAVSVLAAKRDSALSVPLVHLAAEYGARHLVTAGGRVDEECERELEQEEEQEEEVQRQVPRVTPIAETDWRLEAVVSALASGGGSGGGTLGAAALASVAGVEAYSLPTIAPLFACASLHALPWSERVFVTRNFLASVAASPWDVLLSDYLRPVDAAVLFPGCGEVLLLTEREADRLLGALRGQAAAGGAQRHGSTTPLLSLCYLRDAFVEAAPPRLAVSVVTGKTLGGDEGAEGAAAVRSVSARALVSMQLLNGEVRYAAGAVRRELRVMVARRREAAEALVGMRGRGVALPRSDLERAVEGVE</sequence>
<dbReference type="Proteomes" id="UP000612055">
    <property type="component" value="Unassembled WGS sequence"/>
</dbReference>